<dbReference type="KEGG" id="sted:SPTER_29610"/>
<protein>
    <recommendedName>
        <fullName evidence="1">VOC domain-containing protein</fullName>
    </recommendedName>
</protein>
<dbReference type="SUPFAM" id="SSF54593">
    <property type="entry name" value="Glyoxalase/Bleomycin resistance protein/Dihydroxybiphenyl dioxygenase"/>
    <property type="match status" value="1"/>
</dbReference>
<dbReference type="EMBL" id="CP036259">
    <property type="protein sequence ID" value="QDR81575.1"/>
    <property type="molecule type" value="Genomic_DNA"/>
</dbReference>
<dbReference type="AlphaFoldDB" id="A0A517DW42"/>
<evidence type="ECO:0000313" key="3">
    <source>
        <dbReference type="Proteomes" id="UP000320776"/>
    </source>
</evidence>
<sequence length="147" mass="16518">MNRINLICLGVRNMEKSLQFYKDIGFKTYEKNSNPPIVFFDNQGTKLELYPIAGLASDINEKNPPPLTLGGFCGITLAINLKSAAEVDQLMETVAAADGIIAKKPAKFFWGGYSGYFQDPDGYYWEVAYSADWQFDHNDMLVIDENN</sequence>
<dbReference type="InterPro" id="IPR004360">
    <property type="entry name" value="Glyas_Fos-R_dOase_dom"/>
</dbReference>
<dbReference type="PANTHER" id="PTHR36503:SF1">
    <property type="entry name" value="BLR2520 PROTEIN"/>
    <property type="match status" value="1"/>
</dbReference>
<dbReference type="PANTHER" id="PTHR36503">
    <property type="entry name" value="BLR2520 PROTEIN"/>
    <property type="match status" value="1"/>
</dbReference>
<keyword evidence="3" id="KW-1185">Reference proteome</keyword>
<dbReference type="RefSeq" id="WP_144351052.1">
    <property type="nucleotide sequence ID" value="NZ_CP036259.1"/>
</dbReference>
<feature type="domain" description="VOC" evidence="1">
    <location>
        <begin position="3"/>
        <end position="130"/>
    </location>
</feature>
<gene>
    <name evidence="2" type="ORF">SPTER_29610</name>
</gene>
<dbReference type="Gene3D" id="3.10.180.10">
    <property type="entry name" value="2,3-Dihydroxybiphenyl 1,2-Dioxygenase, domain 1"/>
    <property type="match status" value="1"/>
</dbReference>
<dbReference type="OrthoDB" id="9815599at2"/>
<dbReference type="Pfam" id="PF00903">
    <property type="entry name" value="Glyoxalase"/>
    <property type="match status" value="1"/>
</dbReference>
<dbReference type="PROSITE" id="PS51819">
    <property type="entry name" value="VOC"/>
    <property type="match status" value="1"/>
</dbReference>
<reference evidence="2 3" key="1">
    <citation type="submission" date="2019-02" db="EMBL/GenBank/DDBJ databases">
        <title>Closed genome of Sporomusa termitida DSM 4440.</title>
        <authorList>
            <person name="Poehlein A."/>
            <person name="Daniel R."/>
        </authorList>
    </citation>
    <scope>NUCLEOTIDE SEQUENCE [LARGE SCALE GENOMIC DNA]</scope>
    <source>
        <strain evidence="2 3">DSM 4440</strain>
    </source>
</reference>
<dbReference type="InterPro" id="IPR037523">
    <property type="entry name" value="VOC_core"/>
</dbReference>
<name>A0A517DW42_9FIRM</name>
<proteinExistence type="predicted"/>
<evidence type="ECO:0000259" key="1">
    <source>
        <dbReference type="PROSITE" id="PS51819"/>
    </source>
</evidence>
<dbReference type="InterPro" id="IPR029068">
    <property type="entry name" value="Glyas_Bleomycin-R_OHBP_Dase"/>
</dbReference>
<evidence type="ECO:0000313" key="2">
    <source>
        <dbReference type="EMBL" id="QDR81575.1"/>
    </source>
</evidence>
<dbReference type="Proteomes" id="UP000320776">
    <property type="component" value="Chromosome"/>
</dbReference>
<accession>A0A517DW42</accession>
<dbReference type="CDD" id="cd07251">
    <property type="entry name" value="VOC_like"/>
    <property type="match status" value="1"/>
</dbReference>
<organism evidence="2 3">
    <name type="scientific">Sporomusa termitida</name>
    <dbReference type="NCBI Taxonomy" id="2377"/>
    <lineage>
        <taxon>Bacteria</taxon>
        <taxon>Bacillati</taxon>
        <taxon>Bacillota</taxon>
        <taxon>Negativicutes</taxon>
        <taxon>Selenomonadales</taxon>
        <taxon>Sporomusaceae</taxon>
        <taxon>Sporomusa</taxon>
    </lineage>
</organism>